<feature type="transmembrane region" description="Helical" evidence="1">
    <location>
        <begin position="46"/>
        <end position="67"/>
    </location>
</feature>
<proteinExistence type="predicted"/>
<dbReference type="EMBL" id="KB741208">
    <property type="protein sequence ID" value="ENN72862.1"/>
    <property type="molecule type" value="Genomic_DNA"/>
</dbReference>
<dbReference type="HOGENOM" id="CLU_730235_0_0_1"/>
<keyword evidence="4" id="KW-1185">Reference proteome</keyword>
<evidence type="ECO:0000313" key="3">
    <source>
        <dbReference type="EnsemblMetazoa" id="XP_019767412.1"/>
    </source>
</evidence>
<evidence type="ECO:0000256" key="1">
    <source>
        <dbReference type="SAM" id="Phobius"/>
    </source>
</evidence>
<accession>N6U2S0</accession>
<sequence>MAFIEKCFCCSLPIACGFLSAYLLIAYLIAFAFELIWIILESSKTLPAAAVLLSAGYFAMSLFAALLLHGLATKNTLCLVTWMFAVTILTFPEAGLVIYMSVDHWGVAHIYGITELTCWLLRIIVNLIQIVLIQSLYSLWKDEDLMVKRMQTLGGMGMNGENGSTLNSQYYQNNGFEVEGGDQLDGGLKRYGSMPHLWRNLHMMPLQVPYHFSTTSSEFNASVYVPGVENPDTIDKKSHSLMDLRLLDHPSNISYAQQWLSGSINDPNSLLMQPTVYGEKPPKRAMSEINYSTVPSKLSRCKSVDTLDGSKSSHIIRNRSGFYAQPMENYGVPIYYGPLDGPDFLIYKKQLERLNSRNSLSNNSADEISKYRDVAL</sequence>
<reference evidence="3" key="2">
    <citation type="submission" date="2024-08" db="UniProtKB">
        <authorList>
            <consortium name="EnsemblMetazoa"/>
        </authorList>
    </citation>
    <scope>IDENTIFICATION</scope>
</reference>
<evidence type="ECO:0000313" key="4">
    <source>
        <dbReference type="Proteomes" id="UP000019118"/>
    </source>
</evidence>
<dbReference type="AlphaFoldDB" id="N6U2S0"/>
<name>N6U2S0_DENPD</name>
<keyword evidence="1" id="KW-0812">Transmembrane</keyword>
<keyword evidence="1" id="KW-1133">Transmembrane helix</keyword>
<organism evidence="2">
    <name type="scientific">Dendroctonus ponderosae</name>
    <name type="common">Mountain pine beetle</name>
    <dbReference type="NCBI Taxonomy" id="77166"/>
    <lineage>
        <taxon>Eukaryota</taxon>
        <taxon>Metazoa</taxon>
        <taxon>Ecdysozoa</taxon>
        <taxon>Arthropoda</taxon>
        <taxon>Hexapoda</taxon>
        <taxon>Insecta</taxon>
        <taxon>Pterygota</taxon>
        <taxon>Neoptera</taxon>
        <taxon>Endopterygota</taxon>
        <taxon>Coleoptera</taxon>
        <taxon>Polyphaga</taxon>
        <taxon>Cucujiformia</taxon>
        <taxon>Curculionidae</taxon>
        <taxon>Scolytinae</taxon>
        <taxon>Dendroctonus</taxon>
    </lineage>
</organism>
<dbReference type="OrthoDB" id="6339047at2759"/>
<dbReference type="Proteomes" id="UP000019118">
    <property type="component" value="Unassembled WGS sequence"/>
</dbReference>
<feature type="transmembrane region" description="Helical" evidence="1">
    <location>
        <begin position="119"/>
        <end position="140"/>
    </location>
</feature>
<evidence type="ECO:0000313" key="2">
    <source>
        <dbReference type="EMBL" id="ENN72862.1"/>
    </source>
</evidence>
<protein>
    <submittedName>
        <fullName evidence="2 3">Uncharacterized protein</fullName>
    </submittedName>
</protein>
<dbReference type="OMA" id="AGLVIYM"/>
<feature type="transmembrane region" description="Helical" evidence="1">
    <location>
        <begin position="79"/>
        <end position="99"/>
    </location>
</feature>
<feature type="transmembrane region" description="Helical" evidence="1">
    <location>
        <begin position="12"/>
        <end position="40"/>
    </location>
</feature>
<reference evidence="2 4" key="1">
    <citation type="journal article" date="2013" name="Genome Biol.">
        <title>Draft genome of the mountain pine beetle, Dendroctonus ponderosae Hopkins, a major forest pest.</title>
        <authorList>
            <person name="Keeling C.I."/>
            <person name="Yuen M.M."/>
            <person name="Liao N.Y."/>
            <person name="Docking T.R."/>
            <person name="Chan S.K."/>
            <person name="Taylor G.A."/>
            <person name="Palmquist D.L."/>
            <person name="Jackman S.D."/>
            <person name="Nguyen A."/>
            <person name="Li M."/>
            <person name="Henderson H."/>
            <person name="Janes J.K."/>
            <person name="Zhao Y."/>
            <person name="Pandoh P."/>
            <person name="Moore R."/>
            <person name="Sperling F.A."/>
            <person name="Huber D.P."/>
            <person name="Birol I."/>
            <person name="Jones S.J."/>
            <person name="Bohlmann J."/>
        </authorList>
    </citation>
    <scope>NUCLEOTIDE SEQUENCE</scope>
</reference>
<feature type="non-terminal residue" evidence="2">
    <location>
        <position position="1"/>
    </location>
</feature>
<dbReference type="KEGG" id="dpa:109542578"/>
<gene>
    <name evidence="3" type="primary">109542578</name>
    <name evidence="2" type="ORF">YQE_10511</name>
</gene>
<dbReference type="EnsemblMetazoa" id="XM_019911853.1">
    <property type="protein sequence ID" value="XP_019767412.1"/>
    <property type="gene ID" value="LOC109542578"/>
</dbReference>
<keyword evidence="1" id="KW-0472">Membrane</keyword>